<proteinExistence type="predicted"/>
<accession>A0A834W5T8</accession>
<name>A0A834W5T8_9FABA</name>
<dbReference type="Proteomes" id="UP000634136">
    <property type="component" value="Unassembled WGS sequence"/>
</dbReference>
<evidence type="ECO:0000313" key="2">
    <source>
        <dbReference type="Proteomes" id="UP000634136"/>
    </source>
</evidence>
<comment type="caution">
    <text evidence="1">The sequence shown here is derived from an EMBL/GenBank/DDBJ whole genome shotgun (WGS) entry which is preliminary data.</text>
</comment>
<dbReference type="EMBL" id="JAAIUW010000012">
    <property type="protein sequence ID" value="KAF7806931.1"/>
    <property type="molecule type" value="Genomic_DNA"/>
</dbReference>
<sequence>MDEESPLLLLPPNEKADDEDGASFVGPVFNLSTTIVGAGIMALPDAMKVLGLGLDLVELTSLMYNVANKV</sequence>
<gene>
    <name evidence="1" type="ORF">G2W53_039092</name>
</gene>
<protein>
    <submittedName>
        <fullName evidence="1">Amino acid transporter AVT6A-like</fullName>
    </submittedName>
</protein>
<organism evidence="1 2">
    <name type="scientific">Senna tora</name>
    <dbReference type="NCBI Taxonomy" id="362788"/>
    <lineage>
        <taxon>Eukaryota</taxon>
        <taxon>Viridiplantae</taxon>
        <taxon>Streptophyta</taxon>
        <taxon>Embryophyta</taxon>
        <taxon>Tracheophyta</taxon>
        <taxon>Spermatophyta</taxon>
        <taxon>Magnoliopsida</taxon>
        <taxon>eudicotyledons</taxon>
        <taxon>Gunneridae</taxon>
        <taxon>Pentapetalae</taxon>
        <taxon>rosids</taxon>
        <taxon>fabids</taxon>
        <taxon>Fabales</taxon>
        <taxon>Fabaceae</taxon>
        <taxon>Caesalpinioideae</taxon>
        <taxon>Cassia clade</taxon>
        <taxon>Senna</taxon>
    </lineage>
</organism>
<reference evidence="1" key="1">
    <citation type="submission" date="2020-09" db="EMBL/GenBank/DDBJ databases">
        <title>Genome-Enabled Discovery of Anthraquinone Biosynthesis in Senna tora.</title>
        <authorList>
            <person name="Kang S.-H."/>
            <person name="Pandey R.P."/>
            <person name="Lee C.-M."/>
            <person name="Sim J.-S."/>
            <person name="Jeong J.-T."/>
            <person name="Choi B.-S."/>
            <person name="Jung M."/>
            <person name="Ginzburg D."/>
            <person name="Zhao K."/>
            <person name="Won S.Y."/>
            <person name="Oh T.-J."/>
            <person name="Yu Y."/>
            <person name="Kim N.-H."/>
            <person name="Lee O.R."/>
            <person name="Lee T.-H."/>
            <person name="Bashyal P."/>
            <person name="Kim T.-S."/>
            <person name="Lee W.-H."/>
            <person name="Kawkins C."/>
            <person name="Kim C.-K."/>
            <person name="Kim J.S."/>
            <person name="Ahn B.O."/>
            <person name="Rhee S.Y."/>
            <person name="Sohng J.K."/>
        </authorList>
    </citation>
    <scope>NUCLEOTIDE SEQUENCE</scope>
    <source>
        <tissue evidence="1">Leaf</tissue>
    </source>
</reference>
<evidence type="ECO:0000313" key="1">
    <source>
        <dbReference type="EMBL" id="KAF7806931.1"/>
    </source>
</evidence>
<keyword evidence="2" id="KW-1185">Reference proteome</keyword>
<dbReference type="OrthoDB" id="1396167at2759"/>
<dbReference type="AlphaFoldDB" id="A0A834W5T8"/>